<dbReference type="OrthoDB" id="39961at10239"/>
<name>A0A060ABC5_9CAUD</name>
<proteinExistence type="predicted"/>
<protein>
    <submittedName>
        <fullName evidence="1">Uncharacterized protein</fullName>
    </submittedName>
</protein>
<dbReference type="KEGG" id="vg:19685875"/>
<evidence type="ECO:0000313" key="2">
    <source>
        <dbReference type="Proteomes" id="UP000026999"/>
    </source>
</evidence>
<keyword evidence="2" id="KW-1185">Reference proteome</keyword>
<organism evidence="1 2">
    <name type="scientific">Staphylococcus phage 6ec</name>
    <dbReference type="NCBI Taxonomy" id="1500386"/>
    <lineage>
        <taxon>Viruses</taxon>
        <taxon>Duplodnaviria</taxon>
        <taxon>Heunggongvirae</taxon>
        <taxon>Uroviricota</taxon>
        <taxon>Caudoviricetes</taxon>
        <taxon>Sextaecvirus</taxon>
        <taxon>Sextaecvirus sextaec</taxon>
    </lineage>
</organism>
<reference evidence="1 2" key="1">
    <citation type="journal article" date="2014" name="Genome Announc.">
        <title>Complete Genome Sequence of a Staphylococcus epidermidis Bacteriophage Isolated from the Anterior Nares of Humans.</title>
        <authorList>
            <person name="Aswani V.H."/>
            <person name="Tremblay D.M."/>
            <person name="Moineau S."/>
            <person name="Shukla S.K."/>
        </authorList>
    </citation>
    <scope>NUCLEOTIDE SEQUENCE [LARGE SCALE GENOMIC DNA]</scope>
</reference>
<sequence>MNKSKTLIYIDSLLLSYEIKQESIGADIDIVDVIGTTEVNNIIYLALEVEYNDYCYLTHVELVNMWAYPNDDDKQEIKEELLNNIFKDIAFQSSSINVGDVVRYTDDIYIKNIKNDYFFLSDNETPKMDVNYIVSDLHYDGIDEQNNLIVLYQLEKDDEYLGILTNEFEIEKVSE</sequence>
<dbReference type="EMBL" id="KJ804259">
    <property type="protein sequence ID" value="AIA64160.1"/>
    <property type="molecule type" value="Genomic_DNA"/>
</dbReference>
<evidence type="ECO:0000313" key="1">
    <source>
        <dbReference type="EMBL" id="AIA64160.1"/>
    </source>
</evidence>
<gene>
    <name evidence="1" type="ORF">PHAGE6E_134</name>
</gene>
<dbReference type="GeneID" id="19685875"/>
<dbReference type="RefSeq" id="YP_009042639.1">
    <property type="nucleotide sequence ID" value="NC_024355.1"/>
</dbReference>
<accession>A0A060ABC5</accession>
<dbReference type="Proteomes" id="UP000026999">
    <property type="component" value="Segment"/>
</dbReference>